<dbReference type="SMART" id="SM00020">
    <property type="entry name" value="Tryp_SPc"/>
    <property type="match status" value="1"/>
</dbReference>
<gene>
    <name evidence="6" type="ORF">pipiens_013022</name>
</gene>
<feature type="domain" description="Peptidase S1" evidence="5">
    <location>
        <begin position="167"/>
        <end position="617"/>
    </location>
</feature>
<keyword evidence="7" id="KW-1185">Reference proteome</keyword>
<evidence type="ECO:0000313" key="7">
    <source>
        <dbReference type="Proteomes" id="UP001562425"/>
    </source>
</evidence>
<dbReference type="PANTHER" id="PTHR24256">
    <property type="entry name" value="TRYPTASE-RELATED"/>
    <property type="match status" value="1"/>
</dbReference>
<dbReference type="EMBL" id="JBEHCU010008344">
    <property type="protein sequence ID" value="KAL1384616.1"/>
    <property type="molecule type" value="Genomic_DNA"/>
</dbReference>
<dbReference type="InterPro" id="IPR051487">
    <property type="entry name" value="Ser/Thr_Proteases_Immune/Dev"/>
</dbReference>
<evidence type="ECO:0000313" key="6">
    <source>
        <dbReference type="EMBL" id="KAL1384616.1"/>
    </source>
</evidence>
<evidence type="ECO:0000256" key="4">
    <source>
        <dbReference type="SAM" id="SignalP"/>
    </source>
</evidence>
<evidence type="ECO:0000256" key="2">
    <source>
        <dbReference type="ARBA" id="ARBA00023180"/>
    </source>
</evidence>
<keyword evidence="2" id="KW-0325">Glycoprotein</keyword>
<dbReference type="InterPro" id="IPR001254">
    <property type="entry name" value="Trypsin_dom"/>
</dbReference>
<keyword evidence="4" id="KW-0732">Signal</keyword>
<accession>A0ABD1D007</accession>
<feature type="signal peptide" evidence="4">
    <location>
        <begin position="1"/>
        <end position="22"/>
    </location>
</feature>
<dbReference type="Pfam" id="PF00089">
    <property type="entry name" value="Trypsin"/>
    <property type="match status" value="2"/>
</dbReference>
<dbReference type="Gene3D" id="2.40.10.10">
    <property type="entry name" value="Trypsin-like serine proteases"/>
    <property type="match status" value="4"/>
</dbReference>
<dbReference type="AlphaFoldDB" id="A0ABD1D007"/>
<evidence type="ECO:0000256" key="3">
    <source>
        <dbReference type="ARBA" id="ARBA00024195"/>
    </source>
</evidence>
<organism evidence="6 7">
    <name type="scientific">Culex pipiens pipiens</name>
    <name type="common">Northern house mosquito</name>
    <dbReference type="NCBI Taxonomy" id="38569"/>
    <lineage>
        <taxon>Eukaryota</taxon>
        <taxon>Metazoa</taxon>
        <taxon>Ecdysozoa</taxon>
        <taxon>Arthropoda</taxon>
        <taxon>Hexapoda</taxon>
        <taxon>Insecta</taxon>
        <taxon>Pterygota</taxon>
        <taxon>Neoptera</taxon>
        <taxon>Endopterygota</taxon>
        <taxon>Diptera</taxon>
        <taxon>Nematocera</taxon>
        <taxon>Culicoidea</taxon>
        <taxon>Culicidae</taxon>
        <taxon>Culicinae</taxon>
        <taxon>Culicini</taxon>
        <taxon>Culex</taxon>
        <taxon>Culex</taxon>
    </lineage>
</organism>
<evidence type="ECO:0000259" key="5">
    <source>
        <dbReference type="PROSITE" id="PS50240"/>
    </source>
</evidence>
<name>A0ABD1D007_CULPP</name>
<dbReference type="InterPro" id="IPR009003">
    <property type="entry name" value="Peptidase_S1_PA"/>
</dbReference>
<comment type="caution">
    <text evidence="6">The sequence shown here is derived from an EMBL/GenBank/DDBJ whole genome shotgun (WGS) entry which is preliminary data.</text>
</comment>
<keyword evidence="1" id="KW-1015">Disulfide bond</keyword>
<evidence type="ECO:0000256" key="1">
    <source>
        <dbReference type="ARBA" id="ARBA00023157"/>
    </source>
</evidence>
<sequence length="623" mass="69338">MLITMFFKRFFLLLLSLSCAFGECIQKPVETLEAPLSGQWLVELFQRSDQGEPKKVCGGTIIDKQFVITGADCIESLNAVEVFVKGVSRRNCRNSDAGFYTEHLVEKKKFCAERLNGSLGSTGGGFYIADKDGNLSLRGIVSSVKVKPDGYALFTDVASYLPWIQEQIGGTNVQTTLSECGKRAAIDAGRPWPWQGQVYRNDSGSIQRVASVAIINELFLVSPAGVYSSSELRDPTQLSLTFTSHESGQAQVFHSQRIGKIIRHEKFYPESGSNNIALLQLQTPLRFSERLSPICLWRGDPREFNIEVGRGGTGGFTPEKDCDGPLNHFCIETSAPVAWNDTFYSERDGSWYLKGITANVSIGENGSRAMLLDVPRYTEWIDENTVFRRKNLLGNLNCAKRFINDYTFISDAAGKKCFAAHIKPTILLTTATCLENVTASEITGTSGNQTSPVKSIHVHPRFNSCNHANNIAIVQLGQPLDSATPFCLHLDPPKRKFRLRSLLPNRGFERHFYDLAPSPGGMLECADQWRREGVELDTSGGHLCGELEGIAENRGDPFCTEKFEGSSLYYDYGDGQGVYLRGLLDLDKRNHCEKLLELPEVYVDVTFYAEWIRDIVGAFREDS</sequence>
<reference evidence="6 7" key="1">
    <citation type="submission" date="2024-05" db="EMBL/GenBank/DDBJ databases">
        <title>Culex pipiens pipiens assembly and annotation.</title>
        <authorList>
            <person name="Alout H."/>
            <person name="Durand T."/>
        </authorList>
    </citation>
    <scope>NUCLEOTIDE SEQUENCE [LARGE SCALE GENOMIC DNA]</scope>
    <source>
        <strain evidence="6">HA-2024</strain>
        <tissue evidence="6">Whole body</tissue>
    </source>
</reference>
<comment type="similarity">
    <text evidence="3">Belongs to the peptidase S1 family. CLIP subfamily.</text>
</comment>
<dbReference type="PROSITE" id="PS50240">
    <property type="entry name" value="TRYPSIN_DOM"/>
    <property type="match status" value="1"/>
</dbReference>
<protein>
    <recommendedName>
        <fullName evidence="5">Peptidase S1 domain-containing protein</fullName>
    </recommendedName>
</protein>
<feature type="chain" id="PRO_5044867106" description="Peptidase S1 domain-containing protein" evidence="4">
    <location>
        <begin position="23"/>
        <end position="623"/>
    </location>
</feature>
<dbReference type="InterPro" id="IPR043504">
    <property type="entry name" value="Peptidase_S1_PA_chymotrypsin"/>
</dbReference>
<dbReference type="Proteomes" id="UP001562425">
    <property type="component" value="Unassembled WGS sequence"/>
</dbReference>
<dbReference type="SUPFAM" id="SSF50494">
    <property type="entry name" value="Trypsin-like serine proteases"/>
    <property type="match status" value="3"/>
</dbReference>
<proteinExistence type="inferred from homology"/>